<name>A0A0G0C105_9BACT</name>
<keyword evidence="1" id="KW-0812">Transmembrane</keyword>
<feature type="transmembrane region" description="Helical" evidence="1">
    <location>
        <begin position="30"/>
        <end position="47"/>
    </location>
</feature>
<evidence type="ECO:0000313" key="2">
    <source>
        <dbReference type="EMBL" id="KKP44885.1"/>
    </source>
</evidence>
<keyword evidence="1" id="KW-0472">Membrane</keyword>
<feature type="transmembrane region" description="Helical" evidence="1">
    <location>
        <begin position="176"/>
        <end position="195"/>
    </location>
</feature>
<dbReference type="STRING" id="1618566.UR35_C0005G0015"/>
<proteinExistence type="predicted"/>
<feature type="transmembrane region" description="Helical" evidence="1">
    <location>
        <begin position="231"/>
        <end position="250"/>
    </location>
</feature>
<feature type="transmembrane region" description="Helical" evidence="1">
    <location>
        <begin position="142"/>
        <end position="170"/>
    </location>
</feature>
<evidence type="ECO:0000313" key="3">
    <source>
        <dbReference type="Proteomes" id="UP000034778"/>
    </source>
</evidence>
<dbReference type="EMBL" id="LBOW01000005">
    <property type="protein sequence ID" value="KKP44885.1"/>
    <property type="molecule type" value="Genomic_DNA"/>
</dbReference>
<sequence>MNKYLKILEISLQQEFTYKLNFIMWRIRNIMQVLVFFFLWSSVFQNSNVNYFGYSKEKIIAYAFLLIFVRAIIMSSRSVDVAGIISNGELSNLLLKPINFFKYWITRDISSKFLNIIFSFVEITVLFLILKPEIFVQTNFVNIVLFVASLLIASLIFFSIAMLTSFVPFWIPEISWGAQFLVIVIFVEFLSGAFFPLDVFPTFIQNILKFTPFPYLVFVPIQTYLGNESIQLSLLSLTVGAMWALILLFITKKIWQKGLKVYEAIGR</sequence>
<organism evidence="2 3">
    <name type="scientific">Candidatus Woesebacteria bacterium GW2011_GWB1_33_22</name>
    <dbReference type="NCBI Taxonomy" id="1618566"/>
    <lineage>
        <taxon>Bacteria</taxon>
        <taxon>Candidatus Woeseibacteriota</taxon>
    </lineage>
</organism>
<accession>A0A0G0C105</accession>
<protein>
    <recommendedName>
        <fullName evidence="4">ABC transporter permease</fullName>
    </recommendedName>
</protein>
<gene>
    <name evidence="2" type="ORF">UR35_C0005G0015</name>
</gene>
<dbReference type="Proteomes" id="UP000034778">
    <property type="component" value="Unassembled WGS sequence"/>
</dbReference>
<evidence type="ECO:0000256" key="1">
    <source>
        <dbReference type="SAM" id="Phobius"/>
    </source>
</evidence>
<dbReference type="InterPro" id="IPR010390">
    <property type="entry name" value="ABC-2_transporter-like"/>
</dbReference>
<dbReference type="PANTHER" id="PTHR36832">
    <property type="entry name" value="SLR1174 PROTEIN-RELATED"/>
    <property type="match status" value="1"/>
</dbReference>
<keyword evidence="1" id="KW-1133">Transmembrane helix</keyword>
<feature type="transmembrane region" description="Helical" evidence="1">
    <location>
        <begin position="59"/>
        <end position="76"/>
    </location>
</feature>
<dbReference type="Pfam" id="PF06182">
    <property type="entry name" value="ABC2_membrane_6"/>
    <property type="match status" value="1"/>
</dbReference>
<evidence type="ECO:0008006" key="4">
    <source>
        <dbReference type="Google" id="ProtNLM"/>
    </source>
</evidence>
<dbReference type="PANTHER" id="PTHR36832:SF1">
    <property type="entry name" value="SLR1174 PROTEIN"/>
    <property type="match status" value="1"/>
</dbReference>
<feature type="transmembrane region" description="Helical" evidence="1">
    <location>
        <begin position="113"/>
        <end position="130"/>
    </location>
</feature>
<reference evidence="2 3" key="1">
    <citation type="journal article" date="2015" name="Nature">
        <title>rRNA introns, odd ribosomes, and small enigmatic genomes across a large radiation of phyla.</title>
        <authorList>
            <person name="Brown C.T."/>
            <person name="Hug L.A."/>
            <person name="Thomas B.C."/>
            <person name="Sharon I."/>
            <person name="Castelle C.J."/>
            <person name="Singh A."/>
            <person name="Wilkins M.J."/>
            <person name="Williams K.H."/>
            <person name="Banfield J.F."/>
        </authorList>
    </citation>
    <scope>NUCLEOTIDE SEQUENCE [LARGE SCALE GENOMIC DNA]</scope>
</reference>
<dbReference type="AlphaFoldDB" id="A0A0G0C105"/>
<comment type="caution">
    <text evidence="2">The sequence shown here is derived from an EMBL/GenBank/DDBJ whole genome shotgun (WGS) entry which is preliminary data.</text>
</comment>